<evidence type="ECO:0000256" key="1">
    <source>
        <dbReference type="SAM" id="MobiDB-lite"/>
    </source>
</evidence>
<reference evidence="2 3" key="1">
    <citation type="submission" date="2019-04" db="EMBL/GenBank/DDBJ databases">
        <title>An improved genome assembly and genetic linkage map for asparagus bean, Vigna unguiculata ssp. sesquipedialis.</title>
        <authorList>
            <person name="Xia Q."/>
            <person name="Zhang R."/>
            <person name="Dong Y."/>
        </authorList>
    </citation>
    <scope>NUCLEOTIDE SEQUENCE [LARGE SCALE GENOMIC DNA]</scope>
    <source>
        <tissue evidence="2">Leaf</tissue>
    </source>
</reference>
<evidence type="ECO:0000313" key="3">
    <source>
        <dbReference type="Proteomes" id="UP000501690"/>
    </source>
</evidence>
<name>A0A4D6LWP4_VIGUN</name>
<organism evidence="2 3">
    <name type="scientific">Vigna unguiculata</name>
    <name type="common">Cowpea</name>
    <dbReference type="NCBI Taxonomy" id="3917"/>
    <lineage>
        <taxon>Eukaryota</taxon>
        <taxon>Viridiplantae</taxon>
        <taxon>Streptophyta</taxon>
        <taxon>Embryophyta</taxon>
        <taxon>Tracheophyta</taxon>
        <taxon>Spermatophyta</taxon>
        <taxon>Magnoliopsida</taxon>
        <taxon>eudicotyledons</taxon>
        <taxon>Gunneridae</taxon>
        <taxon>Pentapetalae</taxon>
        <taxon>rosids</taxon>
        <taxon>fabids</taxon>
        <taxon>Fabales</taxon>
        <taxon>Fabaceae</taxon>
        <taxon>Papilionoideae</taxon>
        <taxon>50 kb inversion clade</taxon>
        <taxon>NPAAA clade</taxon>
        <taxon>indigoferoid/millettioid clade</taxon>
        <taxon>Phaseoleae</taxon>
        <taxon>Vigna</taxon>
    </lineage>
</organism>
<protein>
    <submittedName>
        <fullName evidence="2">Uncharacterized protein</fullName>
    </submittedName>
</protein>
<dbReference type="Proteomes" id="UP000501690">
    <property type="component" value="Linkage Group LG5"/>
</dbReference>
<dbReference type="EMBL" id="CP039349">
    <property type="protein sequence ID" value="QCD93302.1"/>
    <property type="molecule type" value="Genomic_DNA"/>
</dbReference>
<proteinExistence type="predicted"/>
<sequence length="80" mass="8611">MLQQYKSPGGGHVPLGAASFQTAWRGTRAARRQAPPKELQSLQQPPGGNVHTVRRTQPHIAFVRSLSPGGTSLTARRTTP</sequence>
<evidence type="ECO:0000313" key="2">
    <source>
        <dbReference type="EMBL" id="QCD93302.1"/>
    </source>
</evidence>
<gene>
    <name evidence="2" type="ORF">DEO72_LG5g1375</name>
</gene>
<feature type="region of interest" description="Disordered" evidence="1">
    <location>
        <begin position="1"/>
        <end position="52"/>
    </location>
</feature>
<accession>A0A4D6LWP4</accession>
<keyword evidence="3" id="KW-1185">Reference proteome</keyword>
<dbReference type="AlphaFoldDB" id="A0A4D6LWP4"/>